<name>A0ABD6D4U8_9EURY</name>
<organism evidence="6 7">
    <name type="scientific">Halohasta litorea</name>
    <dbReference type="NCBI Taxonomy" id="869891"/>
    <lineage>
        <taxon>Archaea</taxon>
        <taxon>Methanobacteriati</taxon>
        <taxon>Methanobacteriota</taxon>
        <taxon>Stenosarchaea group</taxon>
        <taxon>Halobacteria</taxon>
        <taxon>Halobacteriales</taxon>
        <taxon>Haloferacaceae</taxon>
        <taxon>Halohasta</taxon>
    </lineage>
</organism>
<accession>A0ABD6D4U8</accession>
<comment type="similarity">
    <text evidence="5">Belongs to the UPF0391 family.</text>
</comment>
<evidence type="ECO:0000256" key="3">
    <source>
        <dbReference type="ARBA" id="ARBA00022989"/>
    </source>
</evidence>
<protein>
    <recommendedName>
        <fullName evidence="5">UPF0391 membrane protein ACFSBW_02360</fullName>
    </recommendedName>
</protein>
<gene>
    <name evidence="6" type="ORF">ACFSBW_02360</name>
</gene>
<evidence type="ECO:0000313" key="6">
    <source>
        <dbReference type="EMBL" id="MFD1640720.1"/>
    </source>
</evidence>
<keyword evidence="2 5" id="KW-0812">Transmembrane</keyword>
<feature type="transmembrane region" description="Helical" evidence="5">
    <location>
        <begin position="47"/>
        <end position="64"/>
    </location>
</feature>
<dbReference type="Proteomes" id="UP001597052">
    <property type="component" value="Unassembled WGS sequence"/>
</dbReference>
<comment type="caution">
    <text evidence="6">The sequence shown here is derived from an EMBL/GenBank/DDBJ whole genome shotgun (WGS) entry which is preliminary data.</text>
</comment>
<sequence>MAGIAVESVVALPLQSGFLRYAIVFFLLAIVAGLVGFRNVAGISMRIAKIFVLIFLALAVISLFL</sequence>
<comment type="caution">
    <text evidence="5">Lacks conserved residue(s) required for the propagation of feature annotation.</text>
</comment>
<dbReference type="InterPro" id="IPR009760">
    <property type="entry name" value="DUF1328"/>
</dbReference>
<dbReference type="EMBL" id="JBHUDM010000001">
    <property type="protein sequence ID" value="MFD1640720.1"/>
    <property type="molecule type" value="Genomic_DNA"/>
</dbReference>
<evidence type="ECO:0000313" key="7">
    <source>
        <dbReference type="Proteomes" id="UP001597052"/>
    </source>
</evidence>
<keyword evidence="7" id="KW-1185">Reference proteome</keyword>
<dbReference type="GO" id="GO:0005886">
    <property type="term" value="C:plasma membrane"/>
    <property type="evidence" value="ECO:0007669"/>
    <property type="project" value="UniProtKB-UniRule"/>
</dbReference>
<keyword evidence="4 5" id="KW-0472">Membrane</keyword>
<evidence type="ECO:0000256" key="2">
    <source>
        <dbReference type="ARBA" id="ARBA00022692"/>
    </source>
</evidence>
<evidence type="ECO:0000256" key="1">
    <source>
        <dbReference type="ARBA" id="ARBA00022475"/>
    </source>
</evidence>
<keyword evidence="3 5" id="KW-1133">Transmembrane helix</keyword>
<dbReference type="RefSeq" id="WP_256394419.1">
    <property type="nucleotide sequence ID" value="NZ_JANHDJ010000001.1"/>
</dbReference>
<dbReference type="AlphaFoldDB" id="A0ABD6D4U8"/>
<reference evidence="6 7" key="1">
    <citation type="journal article" date="2019" name="Int. J. Syst. Evol. Microbiol.">
        <title>The Global Catalogue of Microorganisms (GCM) 10K type strain sequencing project: providing services to taxonomists for standard genome sequencing and annotation.</title>
        <authorList>
            <consortium name="The Broad Institute Genomics Platform"/>
            <consortium name="The Broad Institute Genome Sequencing Center for Infectious Disease"/>
            <person name="Wu L."/>
            <person name="Ma J."/>
        </authorList>
    </citation>
    <scope>NUCLEOTIDE SEQUENCE [LARGE SCALE GENOMIC DNA]</scope>
    <source>
        <strain evidence="6 7">CGMCC 1.10593</strain>
    </source>
</reference>
<evidence type="ECO:0000256" key="5">
    <source>
        <dbReference type="HAMAP-Rule" id="MF_01361"/>
    </source>
</evidence>
<dbReference type="HAMAP" id="MF_01361">
    <property type="entry name" value="UPF0391"/>
    <property type="match status" value="1"/>
</dbReference>
<keyword evidence="1 5" id="KW-1003">Cell membrane</keyword>
<proteinExistence type="inferred from homology"/>
<evidence type="ECO:0000256" key="4">
    <source>
        <dbReference type="ARBA" id="ARBA00023136"/>
    </source>
</evidence>
<dbReference type="Pfam" id="PF07043">
    <property type="entry name" value="DUF1328"/>
    <property type="match status" value="1"/>
</dbReference>
<feature type="transmembrane region" description="Helical" evidence="5">
    <location>
        <begin position="18"/>
        <end position="35"/>
    </location>
</feature>